<dbReference type="PANTHER" id="PTHR11461:SF211">
    <property type="entry name" value="GH10112P-RELATED"/>
    <property type="match status" value="1"/>
</dbReference>
<dbReference type="InterPro" id="IPR023795">
    <property type="entry name" value="Serpin_CS"/>
</dbReference>
<dbReference type="OrthoDB" id="9764871at2"/>
<reference evidence="3 4" key="1">
    <citation type="submission" date="2007-01" db="EMBL/GenBank/DDBJ databases">
        <authorList>
            <person name="Haygood M."/>
            <person name="Podell S."/>
            <person name="Anderson C."/>
            <person name="Hopkinson B."/>
            <person name="Roe K."/>
            <person name="Barbeau K."/>
            <person name="Gaasterland T."/>
            <person name="Ferriera S."/>
            <person name="Johnson J."/>
            <person name="Kravitz S."/>
            <person name="Beeson K."/>
            <person name="Sutton G."/>
            <person name="Rogers Y.-H."/>
            <person name="Friedman R."/>
            <person name="Frazier M."/>
            <person name="Venter J.C."/>
        </authorList>
    </citation>
    <scope>NUCLEOTIDE SEQUENCE [LARGE SCALE GENOMIC DNA]</scope>
    <source>
        <strain evidence="3 4">ATCC 23134</strain>
    </source>
</reference>
<dbReference type="PROSITE" id="PS00284">
    <property type="entry name" value="SERPIN"/>
    <property type="match status" value="1"/>
</dbReference>
<evidence type="ECO:0000313" key="4">
    <source>
        <dbReference type="Proteomes" id="UP000004095"/>
    </source>
</evidence>
<gene>
    <name evidence="3" type="ORF">M23134_00542</name>
</gene>
<dbReference type="GO" id="GO:0005615">
    <property type="term" value="C:extracellular space"/>
    <property type="evidence" value="ECO:0007669"/>
    <property type="project" value="InterPro"/>
</dbReference>
<proteinExistence type="inferred from homology"/>
<dbReference type="SUPFAM" id="SSF56574">
    <property type="entry name" value="Serpins"/>
    <property type="match status" value="1"/>
</dbReference>
<evidence type="ECO:0000313" key="3">
    <source>
        <dbReference type="EMBL" id="EAY29658.1"/>
    </source>
</evidence>
<protein>
    <submittedName>
        <fullName evidence="3">Serpin (Serine proteinase inhibitor)</fullName>
    </submittedName>
</protein>
<feature type="domain" description="Serpin" evidence="2">
    <location>
        <begin position="6"/>
        <end position="385"/>
    </location>
</feature>
<dbReference type="Proteomes" id="UP000004095">
    <property type="component" value="Unassembled WGS sequence"/>
</dbReference>
<dbReference type="AlphaFoldDB" id="A1ZJC2"/>
<name>A1ZJC2_MICM2</name>
<dbReference type="InterPro" id="IPR042185">
    <property type="entry name" value="Serpin_sf_2"/>
</dbReference>
<comment type="caution">
    <text evidence="3">The sequence shown here is derived from an EMBL/GenBank/DDBJ whole genome shotgun (WGS) entry which is preliminary data.</text>
</comment>
<dbReference type="Gene3D" id="3.30.497.10">
    <property type="entry name" value="Antithrombin, subunit I, domain 2"/>
    <property type="match status" value="1"/>
</dbReference>
<sequence>MQKISQKLLCLQIAKQGYSNLLFSPLSLEVLLGLALPGTQGASRQALLQALEITEEEVNSYLAELQVTTESLLGIAKPATEYHHNYTQVQLANSLWYAAHVQVHPHYARTLNTRFPMEWFALDDPPPTSIDRINQWANEQTNGMIPQLPIPLHEQTVAVLLSALYLKGFWSREFSEIGNSAEFFYKLDGSEDLCEYMNITQDTDEGRAEAYYLKKDRFHALRLMLNDGRIGLEVYLPYEKAGLADFINPLQGHELDAWQEEFVPAPYFYFLLPKFETTSSIQLAEFAEQMGLEALFAASDDFAPMLDSAELLKVDDIAQEVKVKVTKEGLEAAAVSYMVAVGGAAFYEEPERHEMIIFEADHPFLYRIVDTVTQKTLFQGIFTTPVHSKDVFLEHFNQRTYKVYDKNLADLSGQERFVFATLLLELTFAQHPLKYDQVQVFIEQIWAELATEREFDNQLLVQDFREYIEMLLNIFEEDELPAEGKFAAVAEEVSRIFEDILSRFVHLFEFKAKIYECNKGNTLHFIQSMLKTNTQLPNYAHTVGLIRARQKGHSVQRIGIDALHFDEVPTKIVYTEEEKREQAEAKAEIELAQKINRVDKAFKVGFVTYALTRLRTKLGESSTVMDKIMVQMELYIQAPNPALKDTIVEIMAWATQTESYHVLTGFDTKDRLQLKLLRKKHPELMTMLSMVGAEFSERGFWEVYDATQTNELLIQVNSLLAQHQLALPPLANLVEAVAEMPKGTVFDQVFFEEIEDFITSAKNDLSQFSEG</sequence>
<dbReference type="InterPro" id="IPR042178">
    <property type="entry name" value="Serpin_sf_1"/>
</dbReference>
<organism evidence="3 4">
    <name type="scientific">Microscilla marina ATCC 23134</name>
    <dbReference type="NCBI Taxonomy" id="313606"/>
    <lineage>
        <taxon>Bacteria</taxon>
        <taxon>Pseudomonadati</taxon>
        <taxon>Bacteroidota</taxon>
        <taxon>Cytophagia</taxon>
        <taxon>Cytophagales</taxon>
        <taxon>Microscillaceae</taxon>
        <taxon>Microscilla</taxon>
    </lineage>
</organism>
<dbReference type="InterPro" id="IPR036186">
    <property type="entry name" value="Serpin_sf"/>
</dbReference>
<dbReference type="PANTHER" id="PTHR11461">
    <property type="entry name" value="SERINE PROTEASE INHIBITOR, SERPIN"/>
    <property type="match status" value="1"/>
</dbReference>
<dbReference type="SMART" id="SM00093">
    <property type="entry name" value="SERPIN"/>
    <property type="match status" value="1"/>
</dbReference>
<dbReference type="eggNOG" id="COG4826">
    <property type="taxonomic scope" value="Bacteria"/>
</dbReference>
<comment type="similarity">
    <text evidence="1">Belongs to the serpin family.</text>
</comment>
<evidence type="ECO:0000259" key="2">
    <source>
        <dbReference type="SMART" id="SM00093"/>
    </source>
</evidence>
<keyword evidence="4" id="KW-1185">Reference proteome</keyword>
<dbReference type="EMBL" id="AAWS01000010">
    <property type="protein sequence ID" value="EAY29658.1"/>
    <property type="molecule type" value="Genomic_DNA"/>
</dbReference>
<dbReference type="InterPro" id="IPR023796">
    <property type="entry name" value="Serpin_dom"/>
</dbReference>
<evidence type="ECO:0000256" key="1">
    <source>
        <dbReference type="RuleBase" id="RU000411"/>
    </source>
</evidence>
<dbReference type="InterPro" id="IPR000215">
    <property type="entry name" value="Serpin_fam"/>
</dbReference>
<dbReference type="Pfam" id="PF00079">
    <property type="entry name" value="Serpin"/>
    <property type="match status" value="1"/>
</dbReference>
<dbReference type="RefSeq" id="WP_002696141.1">
    <property type="nucleotide sequence ID" value="NZ_AAWS01000010.1"/>
</dbReference>
<dbReference type="Gene3D" id="2.30.39.10">
    <property type="entry name" value="Alpha-1-antitrypsin, domain 1"/>
    <property type="match status" value="1"/>
</dbReference>
<accession>A1ZJC2</accession>
<dbReference type="GO" id="GO:0004867">
    <property type="term" value="F:serine-type endopeptidase inhibitor activity"/>
    <property type="evidence" value="ECO:0007669"/>
    <property type="project" value="InterPro"/>
</dbReference>